<name>A0A183FDK6_HELPZ</name>
<dbReference type="InterPro" id="IPR036397">
    <property type="entry name" value="RNaseH_sf"/>
</dbReference>
<dbReference type="GO" id="GO:0003676">
    <property type="term" value="F:nucleic acid binding"/>
    <property type="evidence" value="ECO:0007669"/>
    <property type="project" value="InterPro"/>
</dbReference>
<dbReference type="AlphaFoldDB" id="A0A183FDK6"/>
<dbReference type="Gene3D" id="3.30.420.10">
    <property type="entry name" value="Ribonuclease H-like superfamily/Ribonuclease H"/>
    <property type="match status" value="1"/>
</dbReference>
<reference evidence="1 2" key="1">
    <citation type="submission" date="2018-11" db="EMBL/GenBank/DDBJ databases">
        <authorList>
            <consortium name="Pathogen Informatics"/>
        </authorList>
    </citation>
    <scope>NUCLEOTIDE SEQUENCE [LARGE SCALE GENOMIC DNA]</scope>
</reference>
<gene>
    <name evidence="1" type="ORF">HPBE_LOCUS4337</name>
</gene>
<proteinExistence type="predicted"/>
<dbReference type="WBParaSite" id="HPBE_0000433601-mRNA-1">
    <property type="protein sequence ID" value="HPBE_0000433601-mRNA-1"/>
    <property type="gene ID" value="HPBE_0000433601"/>
</dbReference>
<organism evidence="2 3">
    <name type="scientific">Heligmosomoides polygyrus</name>
    <name type="common">Parasitic roundworm</name>
    <dbReference type="NCBI Taxonomy" id="6339"/>
    <lineage>
        <taxon>Eukaryota</taxon>
        <taxon>Metazoa</taxon>
        <taxon>Ecdysozoa</taxon>
        <taxon>Nematoda</taxon>
        <taxon>Chromadorea</taxon>
        <taxon>Rhabditida</taxon>
        <taxon>Rhabditina</taxon>
        <taxon>Rhabditomorpha</taxon>
        <taxon>Strongyloidea</taxon>
        <taxon>Heligmosomidae</taxon>
        <taxon>Heligmosomoides</taxon>
    </lineage>
</organism>
<keyword evidence="2" id="KW-1185">Reference proteome</keyword>
<reference evidence="3" key="2">
    <citation type="submission" date="2019-09" db="UniProtKB">
        <authorList>
            <consortium name="WormBaseParasite"/>
        </authorList>
    </citation>
    <scope>IDENTIFICATION</scope>
</reference>
<accession>A0A183FDK6</accession>
<evidence type="ECO:0000313" key="2">
    <source>
        <dbReference type="Proteomes" id="UP000050761"/>
    </source>
</evidence>
<dbReference type="EMBL" id="UZAH01025302">
    <property type="protein sequence ID" value="VDO60910.1"/>
    <property type="molecule type" value="Genomic_DNA"/>
</dbReference>
<evidence type="ECO:0000313" key="1">
    <source>
        <dbReference type="EMBL" id="VDO60910.1"/>
    </source>
</evidence>
<protein>
    <submittedName>
        <fullName evidence="3">1-phosphatidylinositol 4-kinase</fullName>
    </submittedName>
</protein>
<dbReference type="Proteomes" id="UP000050761">
    <property type="component" value="Unassembled WGS sequence"/>
</dbReference>
<evidence type="ECO:0000313" key="3">
    <source>
        <dbReference type="WBParaSite" id="HPBE_0000433601-mRNA-1"/>
    </source>
</evidence>
<accession>A0A3P7WIJ2</accession>
<dbReference type="OrthoDB" id="9971063at2759"/>
<sequence length="75" mass="8366">MAAVFSGFESDGLQYVDILEAMVGVKRHLSLESLKESLRQQCEPLSPDDLRPIAEKFAKRLALCIRSKGGHFETT</sequence>